<feature type="compositionally biased region" description="Polar residues" evidence="20">
    <location>
        <begin position="1840"/>
        <end position="1849"/>
    </location>
</feature>
<dbReference type="STRING" id="35608.A0A2U1QG52"/>
<dbReference type="PANTHER" id="PTHR42648:SF11">
    <property type="entry name" value="TRANSPOSON TY4-P GAG-POL POLYPROTEIN"/>
    <property type="match status" value="1"/>
</dbReference>
<evidence type="ECO:0000256" key="16">
    <source>
        <dbReference type="ARBA" id="ARBA00023172"/>
    </source>
</evidence>
<dbReference type="SUPFAM" id="SSF56672">
    <property type="entry name" value="DNA/RNA polymerases"/>
    <property type="match status" value="1"/>
</dbReference>
<dbReference type="InterPro" id="IPR001878">
    <property type="entry name" value="Znf_CCHC"/>
</dbReference>
<dbReference type="EMBL" id="PKPP01000151">
    <property type="protein sequence ID" value="PWA96958.1"/>
    <property type="molecule type" value="Genomic_DNA"/>
</dbReference>
<feature type="compositionally biased region" description="Low complexity" evidence="20">
    <location>
        <begin position="1802"/>
        <end position="1827"/>
    </location>
</feature>
<dbReference type="OrthoDB" id="2014122at2759"/>
<keyword evidence="18" id="KW-0863">Zinc-finger</keyword>
<feature type="compositionally biased region" description="Low complexity" evidence="20">
    <location>
        <begin position="1783"/>
        <end position="1795"/>
    </location>
</feature>
<evidence type="ECO:0000256" key="15">
    <source>
        <dbReference type="ARBA" id="ARBA00023113"/>
    </source>
</evidence>
<keyword evidence="2" id="KW-1188">Viral release from host cell</keyword>
<evidence type="ECO:0000256" key="20">
    <source>
        <dbReference type="SAM" id="MobiDB-lite"/>
    </source>
</evidence>
<dbReference type="Gene3D" id="1.10.287.1490">
    <property type="match status" value="1"/>
</dbReference>
<dbReference type="InterPro" id="IPR012337">
    <property type="entry name" value="RNaseH-like_sf"/>
</dbReference>
<evidence type="ECO:0000256" key="14">
    <source>
        <dbReference type="ARBA" id="ARBA00022932"/>
    </source>
</evidence>
<dbReference type="SUPFAM" id="SSF57756">
    <property type="entry name" value="Retrovirus zinc finger-like domains"/>
    <property type="match status" value="1"/>
</dbReference>
<evidence type="ECO:0000259" key="21">
    <source>
        <dbReference type="PROSITE" id="PS50158"/>
    </source>
</evidence>
<dbReference type="CDD" id="cd09272">
    <property type="entry name" value="RNase_HI_RT_Ty1"/>
    <property type="match status" value="1"/>
</dbReference>
<dbReference type="GO" id="GO:0008270">
    <property type="term" value="F:zinc ion binding"/>
    <property type="evidence" value="ECO:0007669"/>
    <property type="project" value="UniProtKB-KW"/>
</dbReference>
<sequence length="2456" mass="279900">MATQQDIHAAGAENRPPMLEKGGYLPWTSRMLRYIKTKDDGKLMIKSIENGPFQPKEILDPGNPDGTPPTQPFFRLQKEEDYTAADWKQIEADDMAMHLIQLGLPREIFAAVDSCETAYAMWERVRRLCHGTEIGQQDVENKLLTEWENFTSTAGEQIDSYYTSNQAEANEVRKEKVAKNHDPLALIATTPTPLPVNTQQPSLSSTHNYVQQPYVSQPTPIYQQSFYPQQHEVIPQQLPDQQFQEPEFTDNDENLAAITQAFALLTKAFQGRYSTPTNNNQRISSNTRNKQIVQPRFNMGNTGQMVGVMGNQQGYATGFNMGNQNQVGQYAGNRMGQRNQMAQVGGNNGNVNVNQGNLVKCFNCQGVGHMARNCPSRVDKKNPEYLQKALMLAQKQQAGFQLNAEEIDYMALMDDMEDCEDIDANCIFMANLQEAKYDTDSETPPVFDANVISEVPLNNSFNNNDMFNMSPHEEQHSETQVYDYDTYQEMPNNSNIDSSNPDMNHNGGFVSQHAENDEETRALFESLLNNCQIEIENVKKVNREAKAANAKLTAELARYKEKEKAFQFHTQRLSELETGYQNSVSREKHLQIKYDTLDVNLQKQIRSLNAEISDLQNQLSKHKTAYTNLQKERDELKKEFAKKEDKLLEEIKESENKIAKLEDLLVKTGHSSQSHKMIANQTDPIYHTKYKMALGQTPCNLKKARQEQNVIYNGNVLLEKHDPPYVRDYDDTIAHAEESHNKMKQKNPDLKPIDYNKWNEINGITFVPQKQTPNVSKLSIFKKMLSKPQVVSKNLSKMEQMSSDNPFNTSETRGILDDVKKRIKVLQSIVDSKTTIGIENWHSSFHKEMKKVFQTEITIPLYNISARVIHLENALLKETTDFVKDHKSLVKEVNETREHMKLLDRLNDSLFEAVLSTDVMSIVLQTYSVEDDERLRAETSALVSKYENALIKLEKENVSYFKQLDRKKEECKYDKLSYERDFKKLQEQNDLLKSQLESLKGKGVETKLEKPKTSEKPNAFNPVVKPKMSISRFAPKVDVNKDLSKTVTPSPLPKNVEKEKNVEKNKAVVDKPKVLAPGLFRISPTTACASTTRTNEKCTKDNSTKPKDAKSDNKVNSNECNLPSTGVASTSRSSRLKPRSNTRNNRVSPVSKSSCKNKVEEVEEHHRNLSLCNKRHISSECNVERTVSNACNDSVGLQCKKSLINDVHDECVSANENVMPKQKDVPKGPSAKSRYVANLIKKLRNTTNIYTPRDYLNYCAWIPTGREFIIQDGTLEIVQAKQVVEICLWIVDSGCSKHMTGNLKLLINFVWKFMGTVRFGNDHIAAISGYGDLQFGNYLITRVYYVQGLGHNLFSVGQFCDADLEVAFRRNKVFVRNLVGDDLLTGNRSTNLYAIDINKMASSSPICLMTRATDTKSWLWHRRLSHLNFDTINKLAKDNIVTGLPKFKYTKDHLCPSCEQGKSKRATYKPKTVPSSEARLHLLHMDLCGPMRVESINGKKYILVIVDDYSRYTWVKFLRSKDEAPGCIITFLKRIQVLLQALVRIVRTDNGTEFTNQELRTYFEDVGITHQTLAVRTPQQNGVVERRNRTLVEAARTMLIYSSAPLFLWADAIATACFTQNRSLIHPRFNKTPYELVNGRKPDISYLHVFGALCYPMNDREDLGKLKAKGDIGIFIGYSETSRAYRVYNRRLRRIMETMNVKFDEISQMASERLTLEPALNPMATNQSGLGPEHNRKTSGHISSGLVPNGAQSTIPDKPTNQELENFFEFMFDEYYGGNSTNASKQHSAAPAQHQQPPPPQTQDASTTVETQAPTPSTSSSTSTPASPVIEIVLPRVDEQNQNPSFQEEPTQDNDTLDEEEEVFENPFASESESSSSRLHEPSNTHLLNLRYPSTLKWTKDHPIEHVIGEPSRPVQTRRQLATDLELCIYICALSLKEPKNIRETMAEYPWIEAMQDEIISYNLHDSWELVPRPLEKRVLDLKWLWKNKLDEEMTVIRNKARLVAKGYPQEEGIDFEESFAPVARLEAVRIFLAYVAHKNITVYQMDIKTAFLNGTLKEEVYVTQPEGFVDKEHPDYVYRLKKAIYGLKQAPRAWYDELSSFLLKNNFTTGTVDKTLFTKKHKDDILIVQIYVDEIIFGSTNPNLSKQFENLMKSKFQMSMMGELKFFLGLQVHQSPSGIFINQAKYTIEILKKHGMEDCDSVGTPMVTSPKIGADLFGKPIDPKKYRSMIGSLMYLTASRPDIQFAVCLLARFQAKPTELHLKEVKRIFRYLRRTINMGLWYPKDSGFNLTAFSDADHAGDQVTAKSTSGGAQFLGEKLVSWSSKKQDCTTLSTAEAEYVSLSACCAQVLWMRTQLTDYGFHFDRIPMYCDSKSAIAISCNTVHHSKTKHIRVRYHFIKEHVDEGTVEIHFVKTDYQLADLFTKALPKERFDELVRRIGMRSLTPEELERLLESS</sequence>
<dbReference type="PROSITE" id="PS50158">
    <property type="entry name" value="ZF_CCHC"/>
    <property type="match status" value="1"/>
</dbReference>
<evidence type="ECO:0000256" key="8">
    <source>
        <dbReference type="ARBA" id="ARBA00022759"/>
    </source>
</evidence>
<dbReference type="Pfam" id="PF25597">
    <property type="entry name" value="SH3_retrovirus"/>
    <property type="match status" value="1"/>
</dbReference>
<dbReference type="InterPro" id="IPR025724">
    <property type="entry name" value="GAG-pre-integrase_dom"/>
</dbReference>
<keyword evidence="11" id="KW-0460">Magnesium</keyword>
<evidence type="ECO:0000256" key="17">
    <source>
        <dbReference type="ARBA" id="ARBA00023268"/>
    </source>
</evidence>
<keyword evidence="19" id="KW-0175">Coiled coil</keyword>
<dbReference type="InterPro" id="IPR043502">
    <property type="entry name" value="DNA/RNA_pol_sf"/>
</dbReference>
<dbReference type="InterPro" id="IPR039537">
    <property type="entry name" value="Retrotran_Ty1/copia-like"/>
</dbReference>
<dbReference type="PROSITE" id="PS50994">
    <property type="entry name" value="INTEGRASE"/>
    <property type="match status" value="1"/>
</dbReference>
<feature type="region of interest" description="Disordered" evidence="20">
    <location>
        <begin position="1090"/>
        <end position="1157"/>
    </location>
</feature>
<keyword evidence="8" id="KW-0255">Endonuclease</keyword>
<feature type="domain" description="Integrase catalytic" evidence="22">
    <location>
        <begin position="1470"/>
        <end position="1641"/>
    </location>
</feature>
<feature type="region of interest" description="Disordered" evidence="20">
    <location>
        <begin position="1779"/>
        <end position="1827"/>
    </location>
</feature>
<keyword evidence="14" id="KW-0808">Transferase</keyword>
<dbReference type="Gene3D" id="3.30.420.10">
    <property type="entry name" value="Ribonuclease H-like superfamily/Ribonuclease H"/>
    <property type="match status" value="1"/>
</dbReference>
<dbReference type="Pfam" id="PF07727">
    <property type="entry name" value="RVT_2"/>
    <property type="match status" value="1"/>
</dbReference>
<evidence type="ECO:0000256" key="10">
    <source>
        <dbReference type="ARBA" id="ARBA00022840"/>
    </source>
</evidence>
<feature type="coiled-coil region" evidence="19">
    <location>
        <begin position="936"/>
        <end position="1002"/>
    </location>
</feature>
<keyword evidence="4" id="KW-0540">Nuclease</keyword>
<organism evidence="23 24">
    <name type="scientific">Artemisia annua</name>
    <name type="common">Sweet wormwood</name>
    <dbReference type="NCBI Taxonomy" id="35608"/>
    <lineage>
        <taxon>Eukaryota</taxon>
        <taxon>Viridiplantae</taxon>
        <taxon>Streptophyta</taxon>
        <taxon>Embryophyta</taxon>
        <taxon>Tracheophyta</taxon>
        <taxon>Spermatophyta</taxon>
        <taxon>Magnoliopsida</taxon>
        <taxon>eudicotyledons</taxon>
        <taxon>Gunneridae</taxon>
        <taxon>Pentapetalae</taxon>
        <taxon>asterids</taxon>
        <taxon>campanulids</taxon>
        <taxon>Asterales</taxon>
        <taxon>Asteraceae</taxon>
        <taxon>Asteroideae</taxon>
        <taxon>Anthemideae</taxon>
        <taxon>Artemisiinae</taxon>
        <taxon>Artemisia</taxon>
    </lineage>
</organism>
<feature type="coiled-coil region" evidence="19">
    <location>
        <begin position="528"/>
        <end position="562"/>
    </location>
</feature>
<gene>
    <name evidence="23" type="ORF">CTI12_AA034250</name>
</gene>
<feature type="region of interest" description="Disordered" evidence="20">
    <location>
        <begin position="1722"/>
        <end position="1759"/>
    </location>
</feature>
<keyword evidence="3" id="KW-0645">Protease</keyword>
<keyword evidence="9" id="KW-0378">Hydrolase</keyword>
<dbReference type="InterPro" id="IPR057670">
    <property type="entry name" value="SH3_retrovirus"/>
</dbReference>
<dbReference type="SMART" id="SM00343">
    <property type="entry name" value="ZnF_C2HC"/>
    <property type="match status" value="1"/>
</dbReference>
<dbReference type="GO" id="GO:0003964">
    <property type="term" value="F:RNA-directed DNA polymerase activity"/>
    <property type="evidence" value="ECO:0007669"/>
    <property type="project" value="UniProtKB-KW"/>
</dbReference>
<evidence type="ECO:0000256" key="19">
    <source>
        <dbReference type="SAM" id="Coils"/>
    </source>
</evidence>
<evidence type="ECO:0000256" key="7">
    <source>
        <dbReference type="ARBA" id="ARBA00022750"/>
    </source>
</evidence>
<keyword evidence="14" id="KW-0548">Nucleotidyltransferase</keyword>
<keyword evidence="18" id="KW-0862">Zinc</keyword>
<evidence type="ECO:0000313" key="24">
    <source>
        <dbReference type="Proteomes" id="UP000245207"/>
    </source>
</evidence>
<keyword evidence="5" id="KW-0479">Metal-binding</keyword>
<evidence type="ECO:0000259" key="22">
    <source>
        <dbReference type="PROSITE" id="PS50994"/>
    </source>
</evidence>
<dbReference type="InterPro" id="IPR036875">
    <property type="entry name" value="Znf_CCHC_sf"/>
</dbReference>
<accession>A0A2U1QG52</accession>
<dbReference type="InterPro" id="IPR054722">
    <property type="entry name" value="PolX-like_BBD"/>
</dbReference>
<dbReference type="GO" id="GO:0015074">
    <property type="term" value="P:DNA integration"/>
    <property type="evidence" value="ECO:0007669"/>
    <property type="project" value="UniProtKB-KW"/>
</dbReference>
<evidence type="ECO:0000313" key="23">
    <source>
        <dbReference type="EMBL" id="PWA96958.1"/>
    </source>
</evidence>
<dbReference type="Pfam" id="PF22936">
    <property type="entry name" value="Pol_BBD"/>
    <property type="match status" value="1"/>
</dbReference>
<dbReference type="GO" id="GO:0004190">
    <property type="term" value="F:aspartic-type endopeptidase activity"/>
    <property type="evidence" value="ECO:0007669"/>
    <property type="project" value="UniProtKB-KW"/>
</dbReference>
<feature type="region of interest" description="Disordered" evidence="20">
    <location>
        <begin position="1"/>
        <end position="20"/>
    </location>
</feature>
<feature type="compositionally biased region" description="Polar residues" evidence="20">
    <location>
        <begin position="1750"/>
        <end position="1759"/>
    </location>
</feature>
<keyword evidence="7" id="KW-0064">Aspartyl protease</keyword>
<dbReference type="Pfam" id="PF00098">
    <property type="entry name" value="zf-CCHC"/>
    <property type="match status" value="1"/>
</dbReference>
<feature type="domain" description="CCHC-type" evidence="21">
    <location>
        <begin position="360"/>
        <end position="376"/>
    </location>
</feature>
<comment type="caution">
    <text evidence="23">The sequence shown here is derived from an EMBL/GenBank/DDBJ whole genome shotgun (WGS) entry which is preliminary data.</text>
</comment>
<dbReference type="SUPFAM" id="SSF53098">
    <property type="entry name" value="Ribonuclease H-like"/>
    <property type="match status" value="1"/>
</dbReference>
<feature type="region of interest" description="Disordered" evidence="20">
    <location>
        <begin position="1839"/>
        <end position="1883"/>
    </location>
</feature>
<evidence type="ECO:0000256" key="18">
    <source>
        <dbReference type="PROSITE-ProRule" id="PRU00047"/>
    </source>
</evidence>
<keyword evidence="24" id="KW-1185">Reference proteome</keyword>
<feature type="compositionally biased region" description="Basic and acidic residues" evidence="20">
    <location>
        <begin position="1094"/>
        <end position="1113"/>
    </location>
</feature>
<reference evidence="23 24" key="1">
    <citation type="journal article" date="2018" name="Mol. Plant">
        <title>The genome of Artemisia annua provides insight into the evolution of Asteraceae family and artemisinin biosynthesis.</title>
        <authorList>
            <person name="Shen Q."/>
            <person name="Zhang L."/>
            <person name="Liao Z."/>
            <person name="Wang S."/>
            <person name="Yan T."/>
            <person name="Shi P."/>
            <person name="Liu M."/>
            <person name="Fu X."/>
            <person name="Pan Q."/>
            <person name="Wang Y."/>
            <person name="Lv Z."/>
            <person name="Lu X."/>
            <person name="Zhang F."/>
            <person name="Jiang W."/>
            <person name="Ma Y."/>
            <person name="Chen M."/>
            <person name="Hao X."/>
            <person name="Li L."/>
            <person name="Tang Y."/>
            <person name="Lv G."/>
            <person name="Zhou Y."/>
            <person name="Sun X."/>
            <person name="Brodelius P.E."/>
            <person name="Rose J.K.C."/>
            <person name="Tang K."/>
        </authorList>
    </citation>
    <scope>NUCLEOTIDE SEQUENCE [LARGE SCALE GENOMIC DNA]</scope>
    <source>
        <strain evidence="24">cv. Huhao1</strain>
        <tissue evidence="23">Leaf</tissue>
    </source>
</reference>
<dbReference type="Gene3D" id="4.10.60.10">
    <property type="entry name" value="Zinc finger, CCHC-type"/>
    <property type="match status" value="1"/>
</dbReference>
<dbReference type="GO" id="GO:0004519">
    <property type="term" value="F:endonuclease activity"/>
    <property type="evidence" value="ECO:0007669"/>
    <property type="project" value="UniProtKB-KW"/>
</dbReference>
<feature type="coiled-coil region" evidence="19">
    <location>
        <begin position="598"/>
        <end position="664"/>
    </location>
</feature>
<dbReference type="GO" id="GO:0005524">
    <property type="term" value="F:ATP binding"/>
    <property type="evidence" value="ECO:0007669"/>
    <property type="project" value="UniProtKB-KW"/>
</dbReference>
<keyword evidence="6" id="KW-0547">Nucleotide-binding</keyword>
<dbReference type="InterPro" id="IPR013103">
    <property type="entry name" value="RVT_2"/>
</dbReference>
<evidence type="ECO:0000256" key="1">
    <source>
        <dbReference type="ARBA" id="ARBA00002180"/>
    </source>
</evidence>
<dbReference type="PANTHER" id="PTHR42648">
    <property type="entry name" value="TRANSPOSASE, PUTATIVE-RELATED"/>
    <property type="match status" value="1"/>
</dbReference>
<dbReference type="GO" id="GO:0003676">
    <property type="term" value="F:nucleic acid binding"/>
    <property type="evidence" value="ECO:0007669"/>
    <property type="project" value="InterPro"/>
</dbReference>
<feature type="compositionally biased region" description="Acidic residues" evidence="20">
    <location>
        <begin position="1850"/>
        <end position="1864"/>
    </location>
</feature>
<evidence type="ECO:0000256" key="6">
    <source>
        <dbReference type="ARBA" id="ARBA00022741"/>
    </source>
</evidence>
<dbReference type="GO" id="GO:0006310">
    <property type="term" value="P:DNA recombination"/>
    <property type="evidence" value="ECO:0007669"/>
    <property type="project" value="UniProtKB-KW"/>
</dbReference>
<dbReference type="InterPro" id="IPR001584">
    <property type="entry name" value="Integrase_cat-core"/>
</dbReference>
<evidence type="ECO:0000256" key="12">
    <source>
        <dbReference type="ARBA" id="ARBA00022908"/>
    </source>
</evidence>
<feature type="region of interest" description="Disordered" evidence="20">
    <location>
        <begin position="1042"/>
        <end position="1064"/>
    </location>
</feature>
<evidence type="ECO:0000256" key="5">
    <source>
        <dbReference type="ARBA" id="ARBA00022723"/>
    </source>
</evidence>
<evidence type="ECO:0000256" key="11">
    <source>
        <dbReference type="ARBA" id="ARBA00022842"/>
    </source>
</evidence>
<feature type="compositionally biased region" description="Basic and acidic residues" evidence="20">
    <location>
        <begin position="1055"/>
        <end position="1064"/>
    </location>
</feature>
<keyword evidence="16" id="KW-0233">DNA recombination</keyword>
<dbReference type="GO" id="GO:0003887">
    <property type="term" value="F:DNA-directed DNA polymerase activity"/>
    <property type="evidence" value="ECO:0007669"/>
    <property type="project" value="UniProtKB-KW"/>
</dbReference>
<evidence type="ECO:0000256" key="13">
    <source>
        <dbReference type="ARBA" id="ARBA00022918"/>
    </source>
</evidence>
<dbReference type="Proteomes" id="UP000245207">
    <property type="component" value="Unassembled WGS sequence"/>
</dbReference>
<dbReference type="Pfam" id="PF00665">
    <property type="entry name" value="rve"/>
    <property type="match status" value="1"/>
</dbReference>
<keyword evidence="13" id="KW-0695">RNA-directed DNA polymerase</keyword>
<comment type="function">
    <text evidence="1">The aspartyl protease (PR) mediates the proteolytic cleavages of the Gag and Gag-Pol polyproteins after assembly of the VLP.</text>
</comment>
<evidence type="ECO:0000256" key="3">
    <source>
        <dbReference type="ARBA" id="ARBA00022670"/>
    </source>
</evidence>
<feature type="compositionally biased region" description="Polar residues" evidence="20">
    <location>
        <begin position="1114"/>
        <end position="1133"/>
    </location>
</feature>
<name>A0A2U1QG52_ARTAN</name>
<feature type="compositionally biased region" description="Polar residues" evidence="20">
    <location>
        <begin position="1141"/>
        <end position="1156"/>
    </location>
</feature>
<evidence type="ECO:0000256" key="2">
    <source>
        <dbReference type="ARBA" id="ARBA00022612"/>
    </source>
</evidence>
<evidence type="ECO:0000256" key="4">
    <source>
        <dbReference type="ARBA" id="ARBA00022722"/>
    </source>
</evidence>
<keyword evidence="15" id="KW-0917">Virion maturation</keyword>
<evidence type="ECO:0000256" key="9">
    <source>
        <dbReference type="ARBA" id="ARBA00022801"/>
    </source>
</evidence>
<dbReference type="InterPro" id="IPR036397">
    <property type="entry name" value="RNaseH_sf"/>
</dbReference>
<proteinExistence type="predicted"/>
<protein>
    <submittedName>
        <fullName evidence="23">Ribonuclease H-like domain-containing protein</fullName>
    </submittedName>
</protein>
<keyword evidence="12" id="KW-0229">DNA integration</keyword>
<dbReference type="GO" id="GO:0006508">
    <property type="term" value="P:proteolysis"/>
    <property type="evidence" value="ECO:0007669"/>
    <property type="project" value="UniProtKB-KW"/>
</dbReference>
<keyword evidence="10" id="KW-0067">ATP-binding</keyword>
<keyword evidence="14" id="KW-0239">DNA-directed DNA polymerase</keyword>
<dbReference type="Pfam" id="PF13976">
    <property type="entry name" value="gag_pre-integrs"/>
    <property type="match status" value="1"/>
</dbReference>
<keyword evidence="17" id="KW-0511">Multifunctional enzyme</keyword>